<comment type="subcellular location">
    <subcellularLocation>
        <location evidence="1 7">Nucleus</location>
    </subcellularLocation>
</comment>
<evidence type="ECO:0000259" key="9">
    <source>
        <dbReference type="Pfam" id="PF10744"/>
    </source>
</evidence>
<dbReference type="PANTHER" id="PTHR35041">
    <property type="entry name" value="MEDIATOR OF RNA POLYMERASE II TRANSCRIPTION SUBUNIT 1"/>
    <property type="match status" value="1"/>
</dbReference>
<sequence length="692" mass="75986">MATPTKSQTASTPKPHLSTPNRLMASPRPGTSSNANRPLAHKSPAVKTPASVHGHAHHVSVSSQPSSTPLAATAIHDDLLALNSPATALIASLGPTGLTPLGSGGDGLGITTNLPGTSIRAPAAPVNPDAERLHRAQFVADTLKTRVAGRGITREGVERIAQLQGFTTLWDEGNLTIAGNAVDLEINFDADNRDYVKDVGLKLNTPGSEEHSEEPQLQEEGTGILRDNLRPWSVLDGTSQWTSLDTFESNLQYLSRLDHIEGGAPCFEAVRDLYNAFQKIWNAEKERWKNRPVRHHIRNGAIGRPSIDRKPRLGLSLDYWVGKQDVEQRSESDTDDTMDDSTDVYAARISCAPGAPSTVLARQWVSEQVLMAEAPATLGPETEQLKPDWQDPAHDAGNSDRVMKGGLEMHFECSLRPEVYLPLNIVASLNVDFAMLEMDQEMAVTYQMALQPHLNVTNVGGAKTSREERWPRSLPTTTDVGDPPRFRQHSYALHSAQHAAPLWCYPVKQLKFTHPKQLAAMLPVLRQYALVWRILRSLVDYGIVDQWNASTTFNVDKTRASDTVDRPLKRSNMKPLGTQLETFLKANGSLPGDEVLPVDLSLDVISDISKARLDVFVPLRGSLARGMQSPFIFLSLNICQGGQVEIRDLRGVQADGADDLNLRAKLVRILTTTEDVGLTVEWLLEQARARIQ</sequence>
<evidence type="ECO:0000256" key="4">
    <source>
        <dbReference type="ARBA" id="ARBA00023159"/>
    </source>
</evidence>
<keyword evidence="6 7" id="KW-0539">Nucleus</keyword>
<dbReference type="VEuPathDB" id="FungiDB:Z518_09918"/>
<protein>
    <recommendedName>
        <fullName evidence="7">Mediator of RNA polymerase II transcription subunit 1</fullName>
    </recommendedName>
    <alternativeName>
        <fullName evidence="7">Mediator complex subunit 1</fullName>
    </alternativeName>
</protein>
<feature type="region of interest" description="Disordered" evidence="8">
    <location>
        <begin position="461"/>
        <end position="485"/>
    </location>
</feature>
<keyword evidence="3 7" id="KW-0805">Transcription regulation</keyword>
<comment type="similarity">
    <text evidence="2 7">Belongs to the Mediator complex subunit 1 family.</text>
</comment>
<evidence type="ECO:0000256" key="1">
    <source>
        <dbReference type="ARBA" id="ARBA00004123"/>
    </source>
</evidence>
<dbReference type="Pfam" id="PF10744">
    <property type="entry name" value="Med1"/>
    <property type="match status" value="1"/>
</dbReference>
<evidence type="ECO:0000256" key="6">
    <source>
        <dbReference type="ARBA" id="ARBA00023242"/>
    </source>
</evidence>
<accession>A0A0D2GRA3</accession>
<evidence type="ECO:0000256" key="8">
    <source>
        <dbReference type="SAM" id="MobiDB-lite"/>
    </source>
</evidence>
<dbReference type="EMBL" id="KN847482">
    <property type="protein sequence ID" value="KIX00853.1"/>
    <property type="molecule type" value="Genomic_DNA"/>
</dbReference>
<organism evidence="10 11">
    <name type="scientific">Rhinocladiella mackenziei CBS 650.93</name>
    <dbReference type="NCBI Taxonomy" id="1442369"/>
    <lineage>
        <taxon>Eukaryota</taxon>
        <taxon>Fungi</taxon>
        <taxon>Dikarya</taxon>
        <taxon>Ascomycota</taxon>
        <taxon>Pezizomycotina</taxon>
        <taxon>Eurotiomycetes</taxon>
        <taxon>Chaetothyriomycetidae</taxon>
        <taxon>Chaetothyriales</taxon>
        <taxon>Herpotrichiellaceae</taxon>
        <taxon>Rhinocladiella</taxon>
    </lineage>
</organism>
<reference evidence="10 11" key="1">
    <citation type="submission" date="2015-01" db="EMBL/GenBank/DDBJ databases">
        <title>The Genome Sequence of Rhinocladiella mackenzie CBS 650.93.</title>
        <authorList>
            <consortium name="The Broad Institute Genomics Platform"/>
            <person name="Cuomo C."/>
            <person name="de Hoog S."/>
            <person name="Gorbushina A."/>
            <person name="Stielow B."/>
            <person name="Teixiera M."/>
            <person name="Abouelleil A."/>
            <person name="Chapman S.B."/>
            <person name="Priest M."/>
            <person name="Young S.K."/>
            <person name="Wortman J."/>
            <person name="Nusbaum C."/>
            <person name="Birren B."/>
        </authorList>
    </citation>
    <scope>NUCLEOTIDE SEQUENCE [LARGE SCALE GENOMIC DNA]</scope>
    <source>
        <strain evidence="10 11">CBS 650.93</strain>
    </source>
</reference>
<evidence type="ECO:0000256" key="3">
    <source>
        <dbReference type="ARBA" id="ARBA00023015"/>
    </source>
</evidence>
<feature type="region of interest" description="Disordered" evidence="8">
    <location>
        <begin position="377"/>
        <end position="397"/>
    </location>
</feature>
<dbReference type="InterPro" id="IPR019680">
    <property type="entry name" value="Mediator_Med1"/>
</dbReference>
<keyword evidence="4 7" id="KW-0010">Activator</keyword>
<dbReference type="GO" id="GO:0045944">
    <property type="term" value="P:positive regulation of transcription by RNA polymerase II"/>
    <property type="evidence" value="ECO:0007669"/>
    <property type="project" value="UniProtKB-ARBA"/>
</dbReference>
<dbReference type="GO" id="GO:0016592">
    <property type="term" value="C:mediator complex"/>
    <property type="evidence" value="ECO:0007669"/>
    <property type="project" value="InterPro"/>
</dbReference>
<comment type="function">
    <text evidence="7">Component of the Mediator complex, a coactivator involved in the regulated transcription of nearly all RNA polymerase II-dependent genes. Mediator functions as a bridge to convey information from gene-specific regulatory proteins to the basal RNA polymerase II transcription machinery. Mediator is recruited to promoters by direct interactions with regulatory proteins and serves as a scaffold for the assembly of a functional preinitiation complex with RNA polymerase II and the general transcription factors.</text>
</comment>
<evidence type="ECO:0000256" key="2">
    <source>
        <dbReference type="ARBA" id="ARBA00006210"/>
    </source>
</evidence>
<dbReference type="PANTHER" id="PTHR35041:SF4">
    <property type="entry name" value="MEDIATOR OF RNA POLYMERASE II TRANSCRIPTION SUBUNIT 1"/>
    <property type="match status" value="1"/>
</dbReference>
<feature type="domain" description="Mediator complex subunit Med1" evidence="9">
    <location>
        <begin position="139"/>
        <end position="539"/>
    </location>
</feature>
<name>A0A0D2GRA3_9EURO</name>
<feature type="region of interest" description="Disordered" evidence="8">
    <location>
        <begin position="1"/>
        <end position="67"/>
    </location>
</feature>
<gene>
    <name evidence="10" type="ORF">Z518_09918</name>
</gene>
<dbReference type="STRING" id="1442369.A0A0D2GRA3"/>
<dbReference type="HOGENOM" id="CLU_008378_2_0_1"/>
<dbReference type="RefSeq" id="XP_013267989.1">
    <property type="nucleotide sequence ID" value="XM_013412535.1"/>
</dbReference>
<dbReference type="GO" id="GO:0003712">
    <property type="term" value="F:transcription coregulator activity"/>
    <property type="evidence" value="ECO:0007669"/>
    <property type="project" value="InterPro"/>
</dbReference>
<evidence type="ECO:0000313" key="11">
    <source>
        <dbReference type="Proteomes" id="UP000053617"/>
    </source>
</evidence>
<dbReference type="AlphaFoldDB" id="A0A0D2GRA3"/>
<dbReference type="OrthoDB" id="1936100at2759"/>
<keyword evidence="5 7" id="KW-0804">Transcription</keyword>
<evidence type="ECO:0000313" key="10">
    <source>
        <dbReference type="EMBL" id="KIX00853.1"/>
    </source>
</evidence>
<evidence type="ECO:0000256" key="5">
    <source>
        <dbReference type="ARBA" id="ARBA00023163"/>
    </source>
</evidence>
<proteinExistence type="inferred from homology"/>
<dbReference type="Proteomes" id="UP000053617">
    <property type="component" value="Unassembled WGS sequence"/>
</dbReference>
<evidence type="ECO:0000256" key="7">
    <source>
        <dbReference type="RuleBase" id="RU364059"/>
    </source>
</evidence>
<feature type="compositionally biased region" description="Polar residues" evidence="8">
    <location>
        <begin position="1"/>
        <end position="12"/>
    </location>
</feature>
<dbReference type="GeneID" id="25297989"/>
<keyword evidence="11" id="KW-1185">Reference proteome</keyword>
<feature type="compositionally biased region" description="Basic and acidic residues" evidence="8">
    <location>
        <begin position="383"/>
        <end position="397"/>
    </location>
</feature>